<evidence type="ECO:0000256" key="1">
    <source>
        <dbReference type="ARBA" id="ARBA00001554"/>
    </source>
</evidence>
<comment type="similarity">
    <text evidence="2 4">Belongs to the pterin-4-alpha-carbinolamine dehydratase family.</text>
</comment>
<dbReference type="Gene3D" id="3.30.1360.20">
    <property type="entry name" value="Transcriptional coactivator/pterin dehydratase"/>
    <property type="match status" value="1"/>
</dbReference>
<dbReference type="EC" id="4.2.1.96" evidence="4"/>
<evidence type="ECO:0000256" key="4">
    <source>
        <dbReference type="HAMAP-Rule" id="MF_00434"/>
    </source>
</evidence>
<organism evidence="5 6">
    <name type="scientific">Zhouia spongiae</name>
    <dbReference type="NCBI Taxonomy" id="2202721"/>
    <lineage>
        <taxon>Bacteria</taxon>
        <taxon>Pseudomonadati</taxon>
        <taxon>Bacteroidota</taxon>
        <taxon>Flavobacteriia</taxon>
        <taxon>Flavobacteriales</taxon>
        <taxon>Flavobacteriaceae</taxon>
        <taxon>Zhouia</taxon>
    </lineage>
</organism>
<dbReference type="EMBL" id="CP094326">
    <property type="protein sequence ID" value="UNY98648.1"/>
    <property type="molecule type" value="Genomic_DNA"/>
</dbReference>
<dbReference type="RefSeq" id="WP_242937054.1">
    <property type="nucleotide sequence ID" value="NZ_CP094326.1"/>
</dbReference>
<dbReference type="Proteomes" id="UP000829476">
    <property type="component" value="Chromosome"/>
</dbReference>
<evidence type="ECO:0000256" key="3">
    <source>
        <dbReference type="ARBA" id="ARBA00023239"/>
    </source>
</evidence>
<dbReference type="HAMAP" id="MF_00434">
    <property type="entry name" value="Pterin_4_alpha"/>
    <property type="match status" value="1"/>
</dbReference>
<name>A0ABY3YLS4_9FLAO</name>
<gene>
    <name evidence="5" type="ORF">MQE36_16410</name>
</gene>
<dbReference type="Pfam" id="PF01329">
    <property type="entry name" value="Pterin_4a"/>
    <property type="match status" value="1"/>
</dbReference>
<evidence type="ECO:0000256" key="2">
    <source>
        <dbReference type="ARBA" id="ARBA00006472"/>
    </source>
</evidence>
<protein>
    <recommendedName>
        <fullName evidence="4">Putative pterin-4-alpha-carbinolamine dehydratase</fullName>
        <shortName evidence="4">PHS</shortName>
        <ecNumber evidence="4">4.2.1.96</ecNumber>
    </recommendedName>
    <alternativeName>
        <fullName evidence="4">4-alpha-hydroxy-tetrahydropterin dehydratase</fullName>
    </alternativeName>
    <alternativeName>
        <fullName evidence="4">Pterin carbinolamine dehydratase</fullName>
        <shortName evidence="4">PCD</shortName>
    </alternativeName>
</protein>
<dbReference type="GO" id="GO:0008124">
    <property type="term" value="F:4-alpha-hydroxytetrahydrobiopterin dehydratase activity"/>
    <property type="evidence" value="ECO:0007669"/>
    <property type="project" value="UniProtKB-EC"/>
</dbReference>
<evidence type="ECO:0000313" key="6">
    <source>
        <dbReference type="Proteomes" id="UP000829476"/>
    </source>
</evidence>
<dbReference type="SUPFAM" id="SSF55248">
    <property type="entry name" value="PCD-like"/>
    <property type="match status" value="1"/>
</dbReference>
<proteinExistence type="inferred from homology"/>
<accession>A0ABY3YLS4</accession>
<keyword evidence="6" id="KW-1185">Reference proteome</keyword>
<dbReference type="NCBIfam" id="NF002017">
    <property type="entry name" value="PRK00823.1-2"/>
    <property type="match status" value="1"/>
</dbReference>
<sequence>MTVLSEDFIKIKLQDLEYWDYIDGALETSLDFKSFRDAFAMMTRIAFEAEVKNHHPDWSNVYNNLSIRLFTHEAGGVTEKDIEMATTIENIINGS</sequence>
<dbReference type="InterPro" id="IPR001533">
    <property type="entry name" value="Pterin_deHydtase"/>
</dbReference>
<evidence type="ECO:0000313" key="5">
    <source>
        <dbReference type="EMBL" id="UNY98648.1"/>
    </source>
</evidence>
<reference evidence="5 6" key="1">
    <citation type="journal article" date="2018" name="Int. J. Syst. Evol. Microbiol.">
        <title>Zhouia spongiae sp. nov., isolated from a marine sponge.</title>
        <authorList>
            <person name="Zhuang L."/>
            <person name="Lin B."/>
            <person name="Qin F."/>
            <person name="Luo L."/>
        </authorList>
    </citation>
    <scope>NUCLEOTIDE SEQUENCE [LARGE SCALE GENOMIC DNA]</scope>
    <source>
        <strain evidence="5 6">HN-Y44</strain>
    </source>
</reference>
<dbReference type="PANTHER" id="PTHR12599:SF0">
    <property type="entry name" value="PTERIN-4-ALPHA-CARBINOLAMINE DEHYDRATASE"/>
    <property type="match status" value="1"/>
</dbReference>
<dbReference type="PANTHER" id="PTHR12599">
    <property type="entry name" value="PTERIN-4-ALPHA-CARBINOLAMINE DEHYDRATASE"/>
    <property type="match status" value="1"/>
</dbReference>
<comment type="catalytic activity">
    <reaction evidence="1 4">
        <text>(4aS,6R)-4a-hydroxy-L-erythro-5,6,7,8-tetrahydrobiopterin = (6R)-L-erythro-6,7-dihydrobiopterin + H2O</text>
        <dbReference type="Rhea" id="RHEA:11920"/>
        <dbReference type="ChEBI" id="CHEBI:15377"/>
        <dbReference type="ChEBI" id="CHEBI:15642"/>
        <dbReference type="ChEBI" id="CHEBI:43120"/>
        <dbReference type="EC" id="4.2.1.96"/>
    </reaction>
</comment>
<dbReference type="InterPro" id="IPR036428">
    <property type="entry name" value="PCD_sf"/>
</dbReference>
<keyword evidence="3 4" id="KW-0456">Lyase</keyword>